<dbReference type="Gene3D" id="3.40.50.10170">
    <property type="match status" value="1"/>
</dbReference>
<sequence>MSNIKLVCDSLSDIPKELINKYDIHVVPLTIIFDNKEYIDGVDLSKEEFYKMLRNSENMPKTSQCTYIQFLDTFKKYISEGKDILYIGGSSAASGTLQSATMAKNDLDGKVYIFDTKNLSIGSSCFVLSAAEMIENGEPVFNIINHLEEVKKSIKIFFTVDTLDYLQKGGRLSLAKATIGNMLNIKPILSVEEGIVKPVGQVRGKKQVLNKIINTIKENIGNDLSKKRVMLTYGDNELEIISFKEKIEEEFDVSNIIVENVSSSICSHTGPGIIGIVCADI</sequence>
<name>A0A0M3DGU1_9FIRM</name>
<dbReference type="AlphaFoldDB" id="A0A0M3DGU1"/>
<dbReference type="InterPro" id="IPR050270">
    <property type="entry name" value="DegV_domain_contain"/>
</dbReference>
<reference evidence="2 3" key="1">
    <citation type="submission" date="2015-04" db="EMBL/GenBank/DDBJ databases">
        <title>Microcin producing Clostridium sp. JC272T.</title>
        <authorList>
            <person name="Jyothsna T."/>
            <person name="Sasikala C."/>
            <person name="Ramana C."/>
        </authorList>
    </citation>
    <scope>NUCLEOTIDE SEQUENCE [LARGE SCALE GENOMIC DNA]</scope>
    <source>
        <strain evidence="2 3">JC272</strain>
    </source>
</reference>
<proteinExistence type="predicted"/>
<protein>
    <submittedName>
        <fullName evidence="2">6-phosphogluconate dehydratase</fullName>
    </submittedName>
</protein>
<dbReference type="InterPro" id="IPR043168">
    <property type="entry name" value="DegV_C"/>
</dbReference>
<dbReference type="Gene3D" id="3.30.1180.10">
    <property type="match status" value="1"/>
</dbReference>
<gene>
    <name evidence="2" type="ORF">VN21_13020</name>
</gene>
<dbReference type="GO" id="GO:0008289">
    <property type="term" value="F:lipid binding"/>
    <property type="evidence" value="ECO:0007669"/>
    <property type="project" value="UniProtKB-KW"/>
</dbReference>
<dbReference type="OrthoDB" id="9780216at2"/>
<dbReference type="EMBL" id="LBBT01000252">
    <property type="protein sequence ID" value="KKY00679.1"/>
    <property type="molecule type" value="Genomic_DNA"/>
</dbReference>
<dbReference type="PANTHER" id="PTHR33434:SF2">
    <property type="entry name" value="FATTY ACID-BINDING PROTEIN TM_1468"/>
    <property type="match status" value="1"/>
</dbReference>
<organism evidence="2 3">
    <name type="scientific">Paraclostridium benzoelyticum</name>
    <dbReference type="NCBI Taxonomy" id="1629550"/>
    <lineage>
        <taxon>Bacteria</taxon>
        <taxon>Bacillati</taxon>
        <taxon>Bacillota</taxon>
        <taxon>Clostridia</taxon>
        <taxon>Peptostreptococcales</taxon>
        <taxon>Peptostreptococcaceae</taxon>
        <taxon>Paraclostridium</taxon>
    </lineage>
</organism>
<evidence type="ECO:0000313" key="3">
    <source>
        <dbReference type="Proteomes" id="UP000034407"/>
    </source>
</evidence>
<comment type="caution">
    <text evidence="2">The sequence shown here is derived from an EMBL/GenBank/DDBJ whole genome shotgun (WGS) entry which is preliminary data.</text>
</comment>
<dbReference type="Pfam" id="PF02645">
    <property type="entry name" value="DegV"/>
    <property type="match status" value="1"/>
</dbReference>
<dbReference type="SUPFAM" id="SSF82549">
    <property type="entry name" value="DAK1/DegV-like"/>
    <property type="match status" value="1"/>
</dbReference>
<keyword evidence="3" id="KW-1185">Reference proteome</keyword>
<evidence type="ECO:0000313" key="2">
    <source>
        <dbReference type="EMBL" id="KKY00679.1"/>
    </source>
</evidence>
<evidence type="ECO:0000256" key="1">
    <source>
        <dbReference type="ARBA" id="ARBA00023121"/>
    </source>
</evidence>
<dbReference type="PROSITE" id="PS51482">
    <property type="entry name" value="DEGV"/>
    <property type="match status" value="1"/>
</dbReference>
<accession>A0A0M3DGU1</accession>
<dbReference type="PANTHER" id="PTHR33434">
    <property type="entry name" value="DEGV DOMAIN-CONTAINING PROTEIN DR_1986-RELATED"/>
    <property type="match status" value="1"/>
</dbReference>
<keyword evidence="1" id="KW-0446">Lipid-binding</keyword>
<dbReference type="RefSeq" id="WP_046823626.1">
    <property type="nucleotide sequence ID" value="NZ_LBBT01000252.1"/>
</dbReference>
<dbReference type="PATRIC" id="fig|1629550.3.peg.2048"/>
<dbReference type="NCBIfam" id="TIGR00762">
    <property type="entry name" value="DegV"/>
    <property type="match status" value="1"/>
</dbReference>
<dbReference type="Proteomes" id="UP000034407">
    <property type="component" value="Unassembled WGS sequence"/>
</dbReference>
<dbReference type="InterPro" id="IPR003797">
    <property type="entry name" value="DegV"/>
</dbReference>